<dbReference type="Gene3D" id="3.90.550.60">
    <property type="match status" value="1"/>
</dbReference>
<reference evidence="2 3" key="1">
    <citation type="submission" date="2019-10" db="EMBL/GenBank/DDBJ databases">
        <title>Characterization of a new Citrobacter species.</title>
        <authorList>
            <person name="Goncalves Ribeiro T."/>
            <person name="Izdebski R."/>
            <person name="Urbanowicz P."/>
            <person name="Carmeli Y."/>
            <person name="Gniadkowski M."/>
            <person name="Peixe L."/>
        </authorList>
    </citation>
    <scope>NUCLEOTIDE SEQUENCE [LARGE SCALE GENOMIC DNA]</scope>
    <source>
        <strain evidence="2 3">NMI7905_11</strain>
    </source>
</reference>
<feature type="domain" description="Galactofuranosyltransferase GlfT2 N-terminal" evidence="1">
    <location>
        <begin position="32"/>
        <end position="143"/>
    </location>
</feature>
<evidence type="ECO:0000313" key="2">
    <source>
        <dbReference type="EMBL" id="MPQ54715.1"/>
    </source>
</evidence>
<dbReference type="GO" id="GO:0016740">
    <property type="term" value="F:transferase activity"/>
    <property type="evidence" value="ECO:0007669"/>
    <property type="project" value="UniProtKB-KW"/>
</dbReference>
<dbReference type="Pfam" id="PF17994">
    <property type="entry name" value="Glft2_N"/>
    <property type="match status" value="1"/>
</dbReference>
<dbReference type="InterPro" id="IPR029044">
    <property type="entry name" value="Nucleotide-diphossugar_trans"/>
</dbReference>
<evidence type="ECO:0000313" key="3">
    <source>
        <dbReference type="Proteomes" id="UP000475079"/>
    </source>
</evidence>
<sequence>MKQCKEIIRGIMRLLVQDIIVPSIGLCTDESLYYHAGERVFADLNSKEIHVPKNAVISFDSFFNSLSVKKWKENTTIDNLLVTYKVRGKGCLYINHFNDSKDEVLEQIIIDNDEGEVQFSLSGLHTGYIYLRWRAFEESVIESFSFYTSSPCKDVKLGLVITTFNREEQVVKSVKRIRDELLTDPRYVNKIQLYLINNGNDVDGIDYPEVNIVKNKNLGGAGGFSRGLCELTDEGTFTHCIFMDDDAACEIDSIRRTFALLSLSNDDNLAVSAAMLYEERPRIVHEAGAVVFCDGIFHRPAKIGLNVSERSGIISFDEEEALGYGAWWFYAFNIKNTKYYPFPFFVRGDDMLFGLMNDNHKIITLNGIASWQMDFNRKLNPLVFYLSFRAMFMSSCRKVTWRNRIMLSAFFMREVIILSMANRYESAQAVVQAYKDCMSGIDFWENNVDCAEVRKKINQLTINERFNIPSSDLLKIETDSFLYIKENKIHKALRYLTLNGHLIPKYFFNKRARLIPETHKNPTNMVFMRNDVYYVSQMNGSAMKLSHSKEKFFRVVLNASLLSFNTLFSLKKRLESYQSEITRLTTKDFWKTKF</sequence>
<dbReference type="InterPro" id="IPR040492">
    <property type="entry name" value="GlfT2_N"/>
</dbReference>
<organism evidence="2 3">
    <name type="scientific">Citrobacter telavivensis</name>
    <dbReference type="NCBI Taxonomy" id="2653932"/>
    <lineage>
        <taxon>Bacteria</taxon>
        <taxon>Pseudomonadati</taxon>
        <taxon>Pseudomonadota</taxon>
        <taxon>Gammaproteobacteria</taxon>
        <taxon>Enterobacterales</taxon>
        <taxon>Enterobacteriaceae</taxon>
        <taxon>Citrobacter</taxon>
    </lineage>
</organism>
<dbReference type="AlphaFoldDB" id="A0A6L5EJB7"/>
<proteinExistence type="predicted"/>
<dbReference type="EMBL" id="WHIY01000042">
    <property type="protein sequence ID" value="MPQ54715.1"/>
    <property type="molecule type" value="Genomic_DNA"/>
</dbReference>
<gene>
    <name evidence="2" type="ORF">GBB84_28040</name>
</gene>
<evidence type="ECO:0000259" key="1">
    <source>
        <dbReference type="Pfam" id="PF17994"/>
    </source>
</evidence>
<keyword evidence="2" id="KW-0808">Transferase</keyword>
<accession>A0A6L5EJB7</accession>
<dbReference type="SUPFAM" id="SSF53448">
    <property type="entry name" value="Nucleotide-diphospho-sugar transferases"/>
    <property type="match status" value="1"/>
</dbReference>
<name>A0A6L5EJB7_9ENTR</name>
<protein>
    <submittedName>
        <fullName evidence="2">Glycosyltransferase</fullName>
    </submittedName>
</protein>
<comment type="caution">
    <text evidence="2">The sequence shown here is derived from an EMBL/GenBank/DDBJ whole genome shotgun (WGS) entry which is preliminary data.</text>
</comment>
<dbReference type="Proteomes" id="UP000475079">
    <property type="component" value="Unassembled WGS sequence"/>
</dbReference>
<keyword evidence="3" id="KW-1185">Reference proteome</keyword>